<organism evidence="4 5">
    <name type="scientific">Leptolyngbya boryana NIES-2135</name>
    <dbReference type="NCBI Taxonomy" id="1973484"/>
    <lineage>
        <taxon>Bacteria</taxon>
        <taxon>Bacillati</taxon>
        <taxon>Cyanobacteriota</taxon>
        <taxon>Cyanophyceae</taxon>
        <taxon>Leptolyngbyales</taxon>
        <taxon>Leptolyngbyaceae</taxon>
        <taxon>Leptolyngbya group</taxon>
        <taxon>Leptolyngbya</taxon>
    </lineage>
</organism>
<feature type="domain" description="Transposase IS116/IS110/IS902 C-terminal" evidence="3">
    <location>
        <begin position="197"/>
        <end position="281"/>
    </location>
</feature>
<feature type="domain" description="Transposase IS110-like N-terminal" evidence="2">
    <location>
        <begin position="6"/>
        <end position="155"/>
    </location>
</feature>
<dbReference type="Proteomes" id="UP000217895">
    <property type="component" value="Plasmid Plasmid1 dna"/>
</dbReference>
<dbReference type="InterPro" id="IPR003346">
    <property type="entry name" value="Transposase_20"/>
</dbReference>
<dbReference type="Pfam" id="PF02371">
    <property type="entry name" value="Transposase_20"/>
    <property type="match status" value="1"/>
</dbReference>
<protein>
    <submittedName>
        <fullName evidence="4">Pilin gene inverting protein</fullName>
    </submittedName>
</protein>
<keyword evidence="5" id="KW-1185">Reference proteome</keyword>
<dbReference type="GO" id="GO:0006313">
    <property type="term" value="P:DNA transposition"/>
    <property type="evidence" value="ECO:0007669"/>
    <property type="project" value="InterPro"/>
</dbReference>
<keyword evidence="4" id="KW-0614">Plasmid</keyword>
<dbReference type="NCBIfam" id="NF033542">
    <property type="entry name" value="transpos_IS110"/>
    <property type="match status" value="1"/>
</dbReference>
<sequence length="326" mass="36481">MSQSYLGIDISKSKFHVALYVQGKAKNKPKLKVLKNDVSGFEQLQQWLKQQGASTVHACLEATSTYGEGVAEFLHEQGHTVSIINLARIKGFVMSELLRTKTDKADAQLILRFCMALQPEPWHPAAPEVKQLQMLLRRLEALQQMVVQERNRLETATPKLRKSIQAHIDYLEQDIESIKQQIKDHFNQHSGLKQQRDLLVSIPGIGEHTAAILLSEIVHWSLFDSPRQLAAYAGLTPRERTSGSSVQGKPCLSKVGNARLRKALYLPAMAAKRFNPLIAAFCERLLAKGKAKKQVIGTAMRKLLHLAYGVLKSECPFNPNFAIAET</sequence>
<dbReference type="Pfam" id="PF01548">
    <property type="entry name" value="DEDD_Tnp_IS110"/>
    <property type="match status" value="1"/>
</dbReference>
<reference evidence="4 5" key="1">
    <citation type="submission" date="2017-06" db="EMBL/GenBank/DDBJ databases">
        <title>Genome sequencing of cyanobaciteial culture collection at National Institute for Environmental Studies (NIES).</title>
        <authorList>
            <person name="Hirose Y."/>
            <person name="Shimura Y."/>
            <person name="Fujisawa T."/>
            <person name="Nakamura Y."/>
            <person name="Kawachi M."/>
        </authorList>
    </citation>
    <scope>NUCLEOTIDE SEQUENCE [LARGE SCALE GENOMIC DNA]</scope>
    <source>
        <strain evidence="4 5">NIES-2135</strain>
        <plasmid evidence="5">Plasmid Plasmid1 dna</plasmid>
    </source>
</reference>
<feature type="coiled-coil region" evidence="1">
    <location>
        <begin position="132"/>
        <end position="195"/>
    </location>
</feature>
<evidence type="ECO:0000313" key="4">
    <source>
        <dbReference type="EMBL" id="BAY59492.1"/>
    </source>
</evidence>
<dbReference type="PANTHER" id="PTHR33055">
    <property type="entry name" value="TRANSPOSASE FOR INSERTION SEQUENCE ELEMENT IS1111A"/>
    <property type="match status" value="1"/>
</dbReference>
<dbReference type="InterPro" id="IPR002525">
    <property type="entry name" value="Transp_IS110-like_N"/>
</dbReference>
<dbReference type="EMBL" id="AP018204">
    <property type="protein sequence ID" value="BAY59492.1"/>
    <property type="molecule type" value="Genomic_DNA"/>
</dbReference>
<evidence type="ECO:0000256" key="1">
    <source>
        <dbReference type="SAM" id="Coils"/>
    </source>
</evidence>
<evidence type="ECO:0000259" key="3">
    <source>
        <dbReference type="Pfam" id="PF02371"/>
    </source>
</evidence>
<keyword evidence="1" id="KW-0175">Coiled coil</keyword>
<evidence type="ECO:0000259" key="2">
    <source>
        <dbReference type="Pfam" id="PF01548"/>
    </source>
</evidence>
<accession>A0A1Z4JRZ6</accession>
<evidence type="ECO:0000313" key="5">
    <source>
        <dbReference type="Proteomes" id="UP000217895"/>
    </source>
</evidence>
<gene>
    <name evidence="4" type="ORF">NIES2135_63690</name>
</gene>
<geneLocation type="plasmid" evidence="4">
    <name>plasmid1</name>
</geneLocation>
<dbReference type="GO" id="GO:0003677">
    <property type="term" value="F:DNA binding"/>
    <property type="evidence" value="ECO:0007669"/>
    <property type="project" value="InterPro"/>
</dbReference>
<dbReference type="PANTHER" id="PTHR33055:SF3">
    <property type="entry name" value="PUTATIVE TRANSPOSASE FOR IS117-RELATED"/>
    <property type="match status" value="1"/>
</dbReference>
<dbReference type="InterPro" id="IPR047650">
    <property type="entry name" value="Transpos_IS110"/>
</dbReference>
<dbReference type="AlphaFoldDB" id="A0A1Z4JRZ6"/>
<name>A0A1Z4JRZ6_LEPBY</name>
<dbReference type="GO" id="GO:0004803">
    <property type="term" value="F:transposase activity"/>
    <property type="evidence" value="ECO:0007669"/>
    <property type="project" value="InterPro"/>
</dbReference>
<proteinExistence type="predicted"/>